<gene>
    <name evidence="5" type="ORF">M6D93_03555</name>
</gene>
<evidence type="ECO:0000256" key="3">
    <source>
        <dbReference type="SAM" id="Phobius"/>
    </source>
</evidence>
<dbReference type="RefSeq" id="WP_249772981.1">
    <property type="nucleotide sequence ID" value="NZ_CP097332.1"/>
</dbReference>
<dbReference type="SUPFAM" id="SSF56574">
    <property type="entry name" value="Serpins"/>
    <property type="match status" value="1"/>
</dbReference>
<feature type="domain" description="Serpin" evidence="4">
    <location>
        <begin position="107"/>
        <end position="470"/>
    </location>
</feature>
<organism evidence="5 6">
    <name type="scientific">Jatrophihabitans telluris</name>
    <dbReference type="NCBI Taxonomy" id="2038343"/>
    <lineage>
        <taxon>Bacteria</taxon>
        <taxon>Bacillati</taxon>
        <taxon>Actinomycetota</taxon>
        <taxon>Actinomycetes</taxon>
        <taxon>Jatrophihabitantales</taxon>
        <taxon>Jatrophihabitantaceae</taxon>
        <taxon>Jatrophihabitans</taxon>
    </lineage>
</organism>
<dbReference type="InterPro" id="IPR036186">
    <property type="entry name" value="Serpin_sf"/>
</dbReference>
<feature type="transmembrane region" description="Helical" evidence="3">
    <location>
        <begin position="28"/>
        <end position="46"/>
    </location>
</feature>
<proteinExistence type="inferred from homology"/>
<comment type="similarity">
    <text evidence="1">Belongs to the serpin family.</text>
</comment>
<dbReference type="InterPro" id="IPR000215">
    <property type="entry name" value="Serpin_fam"/>
</dbReference>
<dbReference type="PANTHER" id="PTHR11461">
    <property type="entry name" value="SERINE PROTEASE INHIBITOR, SERPIN"/>
    <property type="match status" value="1"/>
</dbReference>
<evidence type="ECO:0000313" key="5">
    <source>
        <dbReference type="EMBL" id="UQX89085.1"/>
    </source>
</evidence>
<dbReference type="EMBL" id="CP097332">
    <property type="protein sequence ID" value="UQX89085.1"/>
    <property type="molecule type" value="Genomic_DNA"/>
</dbReference>
<evidence type="ECO:0000259" key="4">
    <source>
        <dbReference type="SMART" id="SM00093"/>
    </source>
</evidence>
<evidence type="ECO:0000313" key="6">
    <source>
        <dbReference type="Proteomes" id="UP001056336"/>
    </source>
</evidence>
<dbReference type="InterPro" id="IPR023796">
    <property type="entry name" value="Serpin_dom"/>
</dbReference>
<evidence type="ECO:0000256" key="2">
    <source>
        <dbReference type="SAM" id="MobiDB-lite"/>
    </source>
</evidence>
<keyword evidence="3" id="KW-0472">Membrane</keyword>
<accession>A0ABY4R1T0</accession>
<dbReference type="SMART" id="SM00093">
    <property type="entry name" value="SERPIN"/>
    <property type="match status" value="1"/>
</dbReference>
<name>A0ABY4R1T0_9ACTN</name>
<dbReference type="InterPro" id="IPR042178">
    <property type="entry name" value="Serpin_sf_1"/>
</dbReference>
<dbReference type="Gene3D" id="3.30.497.10">
    <property type="entry name" value="Antithrombin, subunit I, domain 2"/>
    <property type="match status" value="1"/>
</dbReference>
<sequence>MRELDPGSESELAAAQAPRPRHRRYRRVGLIAGPLALALVAGLAVGSAQGRHPAASGGGLRVSGHSGAAIQLIADSPNRDGTGAQGSQAAVTNSAAQVAVAEQTFALDLLRKVASAKPGSNVALSPSSLAIALAMLQTGARGQTAAEIAHVLHTSGLSSAQQDAGWQAVMDVLTGAAGGSGLALESANSLWVQRGLTLADPFMQAMSRYFRTGVWQVNFGSRASAEAAINAWVQTQTHGKITTLFDPGQLDPGTMLVLANAVYFKARWRQAFDAANTRPDTFHRADGTERTVDFLHEPLGGSGLSGVFTPGYQAVQIPYTGGRFAALAIMPYHQDLDHFVAGLSPTGLGTIVGTLTPIVQSGEPLSLPKFTVADYTTLNTTLGALGMRRAFGSSADLGGLGVAGSVGTVAQRDYISVDESGTEAAAVTGIGVAMSAVAGPPPGLFDHPFLFLVRDTETGTILFSTMVADPTG</sequence>
<keyword evidence="3" id="KW-1133">Transmembrane helix</keyword>
<reference evidence="5" key="1">
    <citation type="journal article" date="2018" name="Int. J. Syst. Evol. Microbiol.">
        <title>Jatrophihabitans telluris sp. nov., isolated from sediment soil of lava forest wetlands and the emended description of the genus Jatrophihabitans.</title>
        <authorList>
            <person name="Lee K.C."/>
            <person name="Suh M.K."/>
            <person name="Eom M.K."/>
            <person name="Kim K.K."/>
            <person name="Kim J.S."/>
            <person name="Kim D.S."/>
            <person name="Ko S.H."/>
            <person name="Shin Y.K."/>
            <person name="Lee J.S."/>
        </authorList>
    </citation>
    <scope>NUCLEOTIDE SEQUENCE</scope>
    <source>
        <strain evidence="5">N237</strain>
    </source>
</reference>
<reference evidence="5" key="2">
    <citation type="submission" date="2022-05" db="EMBL/GenBank/DDBJ databases">
        <authorList>
            <person name="Kim J.-S."/>
            <person name="Lee K."/>
            <person name="Suh M."/>
            <person name="Eom M."/>
            <person name="Kim J.-S."/>
            <person name="Kim D.-S."/>
            <person name="Ko S.-H."/>
            <person name="Shin Y."/>
            <person name="Lee J.-S."/>
        </authorList>
    </citation>
    <scope>NUCLEOTIDE SEQUENCE</scope>
    <source>
        <strain evidence="5">N237</strain>
    </source>
</reference>
<protein>
    <submittedName>
        <fullName evidence="5">Serpin family protein</fullName>
    </submittedName>
</protein>
<dbReference type="Proteomes" id="UP001056336">
    <property type="component" value="Chromosome"/>
</dbReference>
<dbReference type="PANTHER" id="PTHR11461:SF211">
    <property type="entry name" value="GH10112P-RELATED"/>
    <property type="match status" value="1"/>
</dbReference>
<keyword evidence="3" id="KW-0812">Transmembrane</keyword>
<dbReference type="InterPro" id="IPR042185">
    <property type="entry name" value="Serpin_sf_2"/>
</dbReference>
<dbReference type="CDD" id="cd19590">
    <property type="entry name" value="serpin_thermopin-like"/>
    <property type="match status" value="1"/>
</dbReference>
<dbReference type="Pfam" id="PF00079">
    <property type="entry name" value="Serpin"/>
    <property type="match status" value="1"/>
</dbReference>
<dbReference type="Gene3D" id="2.30.39.10">
    <property type="entry name" value="Alpha-1-antitrypsin, domain 1"/>
    <property type="match status" value="1"/>
</dbReference>
<evidence type="ECO:0000256" key="1">
    <source>
        <dbReference type="RuleBase" id="RU000411"/>
    </source>
</evidence>
<feature type="region of interest" description="Disordered" evidence="2">
    <location>
        <begin position="1"/>
        <end position="20"/>
    </location>
</feature>
<keyword evidence="6" id="KW-1185">Reference proteome</keyword>